<evidence type="ECO:0000256" key="7">
    <source>
        <dbReference type="ARBA" id="ARBA00029447"/>
    </source>
</evidence>
<proteinExistence type="inferred from homology"/>
<evidence type="ECO:0000256" key="4">
    <source>
        <dbReference type="ARBA" id="ARBA00022989"/>
    </source>
</evidence>
<evidence type="ECO:0000256" key="5">
    <source>
        <dbReference type="ARBA" id="ARBA00023136"/>
    </source>
</evidence>
<evidence type="ECO:0000256" key="2">
    <source>
        <dbReference type="ARBA" id="ARBA00022475"/>
    </source>
</evidence>
<dbReference type="PROSITE" id="PS50111">
    <property type="entry name" value="CHEMOTAXIS_TRANSDUC_2"/>
    <property type="match status" value="1"/>
</dbReference>
<dbReference type="RefSeq" id="WP_158946226.1">
    <property type="nucleotide sequence ID" value="NZ_CP046400.1"/>
</dbReference>
<evidence type="ECO:0000256" key="3">
    <source>
        <dbReference type="ARBA" id="ARBA00022692"/>
    </source>
</evidence>
<dbReference type="InterPro" id="IPR004010">
    <property type="entry name" value="Double_Cache_2"/>
</dbReference>
<dbReference type="FunFam" id="1.10.287.950:FF:000001">
    <property type="entry name" value="Methyl-accepting chemotaxis sensory transducer"/>
    <property type="match status" value="1"/>
</dbReference>
<feature type="coiled-coil region" evidence="9">
    <location>
        <begin position="285"/>
        <end position="315"/>
    </location>
</feature>
<dbReference type="SUPFAM" id="SSF58104">
    <property type="entry name" value="Methyl-accepting chemotaxis protein (MCP) signaling domain"/>
    <property type="match status" value="1"/>
</dbReference>
<evidence type="ECO:0000256" key="6">
    <source>
        <dbReference type="ARBA" id="ARBA00023224"/>
    </source>
</evidence>
<dbReference type="Gene3D" id="1.10.287.950">
    <property type="entry name" value="Methyl-accepting chemotaxis protein"/>
    <property type="match status" value="1"/>
</dbReference>
<evidence type="ECO:0000256" key="9">
    <source>
        <dbReference type="SAM" id="Coils"/>
    </source>
</evidence>
<dbReference type="PROSITE" id="PS50885">
    <property type="entry name" value="HAMP"/>
    <property type="match status" value="1"/>
</dbReference>
<feature type="domain" description="HAMP" evidence="12">
    <location>
        <begin position="227"/>
        <end position="279"/>
    </location>
</feature>
<dbReference type="Gene3D" id="1.10.8.500">
    <property type="entry name" value="HAMP domain in histidine kinase"/>
    <property type="match status" value="1"/>
</dbReference>
<keyword evidence="3 10" id="KW-0812">Transmembrane</keyword>
<dbReference type="SMART" id="SM00304">
    <property type="entry name" value="HAMP"/>
    <property type="match status" value="2"/>
</dbReference>
<dbReference type="PANTHER" id="PTHR32089:SF112">
    <property type="entry name" value="LYSOZYME-LIKE PROTEIN-RELATED"/>
    <property type="match status" value="1"/>
</dbReference>
<feature type="domain" description="Methyl-accepting transducer" evidence="11">
    <location>
        <begin position="327"/>
        <end position="563"/>
    </location>
</feature>
<dbReference type="KEGG" id="psel:GM415_02305"/>
<dbReference type="SMART" id="SM00283">
    <property type="entry name" value="MA"/>
    <property type="match status" value="1"/>
</dbReference>
<evidence type="ECO:0000256" key="1">
    <source>
        <dbReference type="ARBA" id="ARBA00004651"/>
    </source>
</evidence>
<dbReference type="CDD" id="cd06225">
    <property type="entry name" value="HAMP"/>
    <property type="match status" value="1"/>
</dbReference>
<evidence type="ECO:0000259" key="12">
    <source>
        <dbReference type="PROSITE" id="PS50885"/>
    </source>
</evidence>
<feature type="coiled-coil region" evidence="9">
    <location>
        <begin position="573"/>
        <end position="600"/>
    </location>
</feature>
<name>A0A6I6JMU1_9BACT</name>
<protein>
    <submittedName>
        <fullName evidence="13">HAMP domain-containing protein</fullName>
    </submittedName>
</protein>
<dbReference type="Gene3D" id="3.30.450.20">
    <property type="entry name" value="PAS domain"/>
    <property type="match status" value="1"/>
</dbReference>
<dbReference type="CDD" id="cd11386">
    <property type="entry name" value="MCP_signal"/>
    <property type="match status" value="1"/>
</dbReference>
<keyword evidence="4 10" id="KW-1133">Transmembrane helix</keyword>
<reference evidence="13 14" key="1">
    <citation type="submission" date="2019-11" db="EMBL/GenBank/DDBJ databases">
        <authorList>
            <person name="Zheng R.K."/>
            <person name="Sun C.M."/>
        </authorList>
    </citation>
    <scope>NUCLEOTIDE SEQUENCE [LARGE SCALE GENOMIC DNA]</scope>
    <source>
        <strain evidence="13 14">SRB007</strain>
    </source>
</reference>
<dbReference type="GO" id="GO:0005886">
    <property type="term" value="C:plasma membrane"/>
    <property type="evidence" value="ECO:0007669"/>
    <property type="project" value="UniProtKB-SubCell"/>
</dbReference>
<dbReference type="InterPro" id="IPR003660">
    <property type="entry name" value="HAMP_dom"/>
</dbReference>
<dbReference type="GO" id="GO:0006935">
    <property type="term" value="P:chemotaxis"/>
    <property type="evidence" value="ECO:0007669"/>
    <property type="project" value="UniProtKB-ARBA"/>
</dbReference>
<keyword evidence="2" id="KW-1003">Cell membrane</keyword>
<feature type="transmembrane region" description="Helical" evidence="10">
    <location>
        <begin position="207"/>
        <end position="225"/>
    </location>
</feature>
<evidence type="ECO:0000259" key="11">
    <source>
        <dbReference type="PROSITE" id="PS50111"/>
    </source>
</evidence>
<keyword evidence="5 10" id="KW-0472">Membrane</keyword>
<evidence type="ECO:0000256" key="10">
    <source>
        <dbReference type="SAM" id="Phobius"/>
    </source>
</evidence>
<evidence type="ECO:0000256" key="8">
    <source>
        <dbReference type="PROSITE-ProRule" id="PRU00284"/>
    </source>
</evidence>
<keyword evidence="6 8" id="KW-0807">Transducer</keyword>
<dbReference type="SMART" id="SM01049">
    <property type="entry name" value="Cache_2"/>
    <property type="match status" value="1"/>
</dbReference>
<dbReference type="GO" id="GO:0007165">
    <property type="term" value="P:signal transduction"/>
    <property type="evidence" value="ECO:0007669"/>
    <property type="project" value="UniProtKB-KW"/>
</dbReference>
<dbReference type="Pfam" id="PF08269">
    <property type="entry name" value="dCache_2"/>
    <property type="match status" value="1"/>
</dbReference>
<dbReference type="Pfam" id="PF00015">
    <property type="entry name" value="MCPsignal"/>
    <property type="match status" value="1"/>
</dbReference>
<dbReference type="Proteomes" id="UP000428328">
    <property type="component" value="Chromosome"/>
</dbReference>
<feature type="transmembrane region" description="Helical" evidence="10">
    <location>
        <begin position="12"/>
        <end position="31"/>
    </location>
</feature>
<evidence type="ECO:0000313" key="14">
    <source>
        <dbReference type="Proteomes" id="UP000428328"/>
    </source>
</evidence>
<organism evidence="13 14">
    <name type="scientific">Pseudodesulfovibrio cashew</name>
    <dbReference type="NCBI Taxonomy" id="2678688"/>
    <lineage>
        <taxon>Bacteria</taxon>
        <taxon>Pseudomonadati</taxon>
        <taxon>Thermodesulfobacteriota</taxon>
        <taxon>Desulfovibrionia</taxon>
        <taxon>Desulfovibrionales</taxon>
        <taxon>Desulfovibrionaceae</taxon>
    </lineage>
</organism>
<accession>A0A6I6JMU1</accession>
<sequence>MLRSLSIGNRIIAMIFIMVLFIGGTCAAFLYCLETVREFSVNETDTVMFEGQKDKLKVATDSMAATLGSVLNNIPDPAERNGELQRMIADFRYEKDGSGYYFVTEGTVMIAHIKTSLLGKDLDGLKDKNGVHMIRELAKAAEGGGGFVRYIWPKPEAGDQPKLSYSTMIPGTGYAIGTGVYIDNIQKSESRISAAIGTIVRDNTVRILAVLAVLLAGVLVLSLFIGRSITRPLQGATQAAHAIADGDYAVQLDSSGRDEASQLLGALDSMAATLRDNMEVIAARTREAGEKAEAAEEAMTEAERARAEADVARKQGIRQAAERIHAVVERVYDASSQIASQADIIDRGTAIQRARVQSTATAMEEMNATVLEVAENASAASVTGAEARKLAVLGSESVSRSVEAMNTTYGAAEDLKRGMNRLGDQAEGIGKVMEVITDIADQTNLLALNAAIEAARAGEAGRGFAVVADEVRKLAEKTMQATHEVGESISSIQAVAQQNIGSMEKALSDLGEAVDLSHKSGDVLLDIVKGAEDSAGQIQGIATAAEEQSSTSEEINRAIEEINAISAETTQSVAESSEALAELAVQMKNLQEVLDGLLQDAES</sequence>
<dbReference type="InterPro" id="IPR033480">
    <property type="entry name" value="sCache_2"/>
</dbReference>
<dbReference type="PANTHER" id="PTHR32089">
    <property type="entry name" value="METHYL-ACCEPTING CHEMOTAXIS PROTEIN MCPB"/>
    <property type="match status" value="1"/>
</dbReference>
<comment type="similarity">
    <text evidence="7">Belongs to the methyl-accepting chemotaxis (MCP) protein family.</text>
</comment>
<gene>
    <name evidence="13" type="ORF">GM415_02305</name>
</gene>
<evidence type="ECO:0000313" key="13">
    <source>
        <dbReference type="EMBL" id="QGY39014.1"/>
    </source>
</evidence>
<comment type="subcellular location">
    <subcellularLocation>
        <location evidence="1">Cell membrane</location>
        <topology evidence="1">Multi-pass membrane protein</topology>
    </subcellularLocation>
</comment>
<dbReference type="EMBL" id="CP046400">
    <property type="protein sequence ID" value="QGY39014.1"/>
    <property type="molecule type" value="Genomic_DNA"/>
</dbReference>
<dbReference type="InterPro" id="IPR004089">
    <property type="entry name" value="MCPsignal_dom"/>
</dbReference>
<keyword evidence="14" id="KW-1185">Reference proteome</keyword>
<dbReference type="Pfam" id="PF00672">
    <property type="entry name" value="HAMP"/>
    <property type="match status" value="1"/>
</dbReference>
<keyword evidence="9" id="KW-0175">Coiled coil</keyword>
<dbReference type="AlphaFoldDB" id="A0A6I6JMU1"/>